<dbReference type="PROSITE" id="PS00061">
    <property type="entry name" value="ADH_SHORT"/>
    <property type="match status" value="1"/>
</dbReference>
<dbReference type="CDD" id="cd05233">
    <property type="entry name" value="SDR_c"/>
    <property type="match status" value="1"/>
</dbReference>
<accession>A0A085N1E5</accession>
<keyword evidence="2" id="KW-0560">Oxidoreductase</keyword>
<organism evidence="4">
    <name type="scientific">Trichuris suis</name>
    <name type="common">pig whipworm</name>
    <dbReference type="NCBI Taxonomy" id="68888"/>
    <lineage>
        <taxon>Eukaryota</taxon>
        <taxon>Metazoa</taxon>
        <taxon>Ecdysozoa</taxon>
        <taxon>Nematoda</taxon>
        <taxon>Enoplea</taxon>
        <taxon>Dorylaimia</taxon>
        <taxon>Trichinellida</taxon>
        <taxon>Trichuridae</taxon>
        <taxon>Trichuris</taxon>
    </lineage>
</organism>
<dbReference type="Pfam" id="PF00106">
    <property type="entry name" value="adh_short"/>
    <property type="match status" value="1"/>
</dbReference>
<evidence type="ECO:0000313" key="4">
    <source>
        <dbReference type="EMBL" id="KFD63291.1"/>
    </source>
</evidence>
<dbReference type="PRINTS" id="PR00081">
    <property type="entry name" value="GDHRDH"/>
</dbReference>
<dbReference type="PRINTS" id="PR00080">
    <property type="entry name" value="SDRFAMILY"/>
</dbReference>
<dbReference type="Proteomes" id="UP000030758">
    <property type="component" value="Unassembled WGS sequence"/>
</dbReference>
<protein>
    <recommendedName>
        <fullName evidence="5">Oxidoreductase, short chain dehydrogenase/reductase family protein</fullName>
    </recommendedName>
</protein>
<proteinExistence type="inferred from homology"/>
<evidence type="ECO:0000256" key="3">
    <source>
        <dbReference type="RuleBase" id="RU000363"/>
    </source>
</evidence>
<dbReference type="FunFam" id="3.40.50.720:FF:000084">
    <property type="entry name" value="Short-chain dehydrogenase reductase"/>
    <property type="match status" value="1"/>
</dbReference>
<evidence type="ECO:0008006" key="5">
    <source>
        <dbReference type="Google" id="ProtNLM"/>
    </source>
</evidence>
<dbReference type="Gene3D" id="3.40.50.720">
    <property type="entry name" value="NAD(P)-binding Rossmann-like Domain"/>
    <property type="match status" value="1"/>
</dbReference>
<dbReference type="GO" id="GO:0016491">
    <property type="term" value="F:oxidoreductase activity"/>
    <property type="evidence" value="ECO:0007669"/>
    <property type="project" value="UniProtKB-KW"/>
</dbReference>
<gene>
    <name evidence="4" type="ORF">M514_10832</name>
</gene>
<comment type="similarity">
    <text evidence="1 3">Belongs to the short-chain dehydrogenases/reductases (SDR) family.</text>
</comment>
<dbReference type="InterPro" id="IPR036291">
    <property type="entry name" value="NAD(P)-bd_dom_sf"/>
</dbReference>
<name>A0A085N1E5_9BILA</name>
<dbReference type="PANTHER" id="PTHR24321:SF8">
    <property type="entry name" value="ESTRADIOL 17-BETA-DEHYDROGENASE 8-RELATED"/>
    <property type="match status" value="1"/>
</dbReference>
<sequence length="345" mass="36970">MYKLTVRLRSAKKTSKEPSESSGMLPPTLAGIILYFLCEVLLLESCDAQAKIDITPINPDYFVPNRFDGKTILVTGGAQGLGKAVALRAAKEGANVVIADWLEEGGLNTTAVINANGGHAHFVLADVSKTEDADRMVKEAVEQFGSIDYALNNAGVLDGVHTGDEFNYEQQKQLLTAPLHKATDEYWQKVMDVNAGGVFKSLRAELRQMVKQGKGGAIVNVGSVAGLTGVGHYPAYVASKHAVNGLTRNAAIDYAAYGIRVNSVNMAPMDTSMMKAIKVLNASKAKENCTMAKLMKEKSILMNADSNNRLSTVWEQAAVILFLLSDEASNLTGGTFATDGGWTAY</sequence>
<dbReference type="PANTHER" id="PTHR24321">
    <property type="entry name" value="DEHYDROGENASES, SHORT CHAIN"/>
    <property type="match status" value="1"/>
</dbReference>
<dbReference type="EMBL" id="KL367577">
    <property type="protein sequence ID" value="KFD63291.1"/>
    <property type="molecule type" value="Genomic_DNA"/>
</dbReference>
<dbReference type="InterPro" id="IPR020904">
    <property type="entry name" value="Sc_DH/Rdtase_CS"/>
</dbReference>
<evidence type="ECO:0000256" key="1">
    <source>
        <dbReference type="ARBA" id="ARBA00006484"/>
    </source>
</evidence>
<dbReference type="InterPro" id="IPR002347">
    <property type="entry name" value="SDR_fam"/>
</dbReference>
<reference evidence="4" key="1">
    <citation type="journal article" date="2014" name="Nat. Genet.">
        <title>Genome and transcriptome of the porcine whipworm Trichuris suis.</title>
        <authorList>
            <person name="Jex A.R."/>
            <person name="Nejsum P."/>
            <person name="Schwarz E.M."/>
            <person name="Hu L."/>
            <person name="Young N.D."/>
            <person name="Hall R.S."/>
            <person name="Korhonen P.K."/>
            <person name="Liao S."/>
            <person name="Thamsborg S."/>
            <person name="Xia J."/>
            <person name="Xu P."/>
            <person name="Wang S."/>
            <person name="Scheerlinck J.P."/>
            <person name="Hofmann A."/>
            <person name="Sternberg P.W."/>
            <person name="Wang J."/>
            <person name="Gasser R.B."/>
        </authorList>
    </citation>
    <scope>NUCLEOTIDE SEQUENCE [LARGE SCALE GENOMIC DNA]</scope>
    <source>
        <strain evidence="4">DCEP-RM93F</strain>
    </source>
</reference>
<dbReference type="AlphaFoldDB" id="A0A085N1E5"/>
<evidence type="ECO:0000256" key="2">
    <source>
        <dbReference type="ARBA" id="ARBA00023002"/>
    </source>
</evidence>
<dbReference type="SUPFAM" id="SSF51735">
    <property type="entry name" value="NAD(P)-binding Rossmann-fold domains"/>
    <property type="match status" value="1"/>
</dbReference>